<protein>
    <recommendedName>
        <fullName evidence="1">Tf2-1-like SH3-like domain-containing protein</fullName>
    </recommendedName>
</protein>
<keyword evidence="3" id="KW-1185">Reference proteome</keyword>
<name>A0A9Q3KT26_9BASI</name>
<gene>
    <name evidence="2" type="ORF">O181_126304</name>
</gene>
<comment type="caution">
    <text evidence="2">The sequence shown here is derived from an EMBL/GenBank/DDBJ whole genome shotgun (WGS) entry which is preliminary data.</text>
</comment>
<accession>A0A9Q3KT26</accession>
<dbReference type="OrthoDB" id="3929326at2759"/>
<dbReference type="Proteomes" id="UP000765509">
    <property type="component" value="Unassembled WGS sequence"/>
</dbReference>
<dbReference type="Pfam" id="PF24626">
    <property type="entry name" value="SH3_Tf2-1"/>
    <property type="match status" value="1"/>
</dbReference>
<dbReference type="AlphaFoldDB" id="A0A9Q3KT26"/>
<evidence type="ECO:0000259" key="1">
    <source>
        <dbReference type="Pfam" id="PF24626"/>
    </source>
</evidence>
<proteinExistence type="predicted"/>
<dbReference type="EMBL" id="AVOT02124334">
    <property type="protein sequence ID" value="MBW0586589.1"/>
    <property type="molecule type" value="Genomic_DNA"/>
</dbReference>
<sequence>MRDYVLGPFTIIKRIGKNAVGVKLTAEFSRKHPVFPVSLGEPKFHTEEDTFPARKKNPTLQEIVEVEDSPSL</sequence>
<dbReference type="InterPro" id="IPR056924">
    <property type="entry name" value="SH3_Tf2-1"/>
</dbReference>
<evidence type="ECO:0000313" key="3">
    <source>
        <dbReference type="Proteomes" id="UP000765509"/>
    </source>
</evidence>
<organism evidence="2 3">
    <name type="scientific">Austropuccinia psidii MF-1</name>
    <dbReference type="NCBI Taxonomy" id="1389203"/>
    <lineage>
        <taxon>Eukaryota</taxon>
        <taxon>Fungi</taxon>
        <taxon>Dikarya</taxon>
        <taxon>Basidiomycota</taxon>
        <taxon>Pucciniomycotina</taxon>
        <taxon>Pucciniomycetes</taxon>
        <taxon>Pucciniales</taxon>
        <taxon>Sphaerophragmiaceae</taxon>
        <taxon>Austropuccinia</taxon>
    </lineage>
</organism>
<reference evidence="2" key="1">
    <citation type="submission" date="2021-03" db="EMBL/GenBank/DDBJ databases">
        <title>Draft genome sequence of rust myrtle Austropuccinia psidii MF-1, a brazilian biotype.</title>
        <authorList>
            <person name="Quecine M.C."/>
            <person name="Pachon D.M.R."/>
            <person name="Bonatelli M.L."/>
            <person name="Correr F.H."/>
            <person name="Franceschini L.M."/>
            <person name="Leite T.F."/>
            <person name="Margarido G.R.A."/>
            <person name="Almeida C.A."/>
            <person name="Ferrarezi J.A."/>
            <person name="Labate C.A."/>
        </authorList>
    </citation>
    <scope>NUCLEOTIDE SEQUENCE</scope>
    <source>
        <strain evidence="2">MF-1</strain>
    </source>
</reference>
<evidence type="ECO:0000313" key="2">
    <source>
        <dbReference type="EMBL" id="MBW0586589.1"/>
    </source>
</evidence>
<feature type="domain" description="Tf2-1-like SH3-like" evidence="1">
    <location>
        <begin position="6"/>
        <end position="39"/>
    </location>
</feature>